<keyword evidence="3" id="KW-0238">DNA-binding</keyword>
<dbReference type="Gene3D" id="1.10.150.130">
    <property type="match status" value="1"/>
</dbReference>
<dbReference type="Pfam" id="PF00589">
    <property type="entry name" value="Phage_integrase"/>
    <property type="match status" value="1"/>
</dbReference>
<dbReference type="Proteomes" id="UP000787472">
    <property type="component" value="Unassembled WGS sequence"/>
</dbReference>
<dbReference type="EMBL" id="JAAONZ010000002">
    <property type="protein sequence ID" value="NHO64776.1"/>
    <property type="molecule type" value="Genomic_DNA"/>
</dbReference>
<dbReference type="GO" id="GO:0003677">
    <property type="term" value="F:DNA binding"/>
    <property type="evidence" value="ECO:0007669"/>
    <property type="project" value="UniProtKB-KW"/>
</dbReference>
<evidence type="ECO:0000256" key="5">
    <source>
        <dbReference type="SAM" id="MobiDB-lite"/>
    </source>
</evidence>
<dbReference type="Gene3D" id="1.10.443.10">
    <property type="entry name" value="Intergrase catalytic core"/>
    <property type="match status" value="1"/>
</dbReference>
<dbReference type="Gene3D" id="3.30.160.390">
    <property type="entry name" value="Integrase, DNA-binding domain"/>
    <property type="match status" value="1"/>
</dbReference>
<keyword evidence="4" id="KW-0233">DNA recombination</keyword>
<dbReference type="PANTHER" id="PTHR30629:SF6">
    <property type="entry name" value="PROPHAGE INTEGRASE INTA-RELATED"/>
    <property type="match status" value="1"/>
</dbReference>
<sequence length="425" mass="48004">MARTVKPLSNTQIHQAKPQDKEYNLPDGDGLALRIKPSGSKLWLFNYLRPYTKRRTNMGFGAYPEVSLADARRRRADARVLLAQDIDPKEHRDAQIKLQLEANELTFERVINQWFEIKKASITPGHAEDVIRSLNKHVIPQIGKVPVHKITAPMVIETLRLLAGSGKLEAVKRVCQRLNEIMVYGVNTGVVPNNPLTGIRHAFQSPKAVNNPTLKPKELPQLLKTLQRANIRPITCYLIQWQLHTMTRPGEASGARWDEIDQEQAVWVIPAERMKKRREHAVPLTPQVNEILKALEPLSGKSPFLFPSDIDPRKHANASTANVALKRMGFHGRLTAHGMRSLASTTLNEEGFDPDVIEAALAHVDKNSVRAAYNRTDYLKRRRTLMEWWSTHIDCSWSVRHPTPLTTGSLGERRNGGHVSQHFGG</sequence>
<dbReference type="InterPro" id="IPR025166">
    <property type="entry name" value="Integrase_DNA_bind_dom"/>
</dbReference>
<keyword evidence="2" id="KW-0229">DNA integration</keyword>
<dbReference type="InterPro" id="IPR038488">
    <property type="entry name" value="Integrase_DNA-bd_sf"/>
</dbReference>
<dbReference type="InterPro" id="IPR011010">
    <property type="entry name" value="DNA_brk_join_enz"/>
</dbReference>
<dbReference type="GO" id="GO:0006310">
    <property type="term" value="P:DNA recombination"/>
    <property type="evidence" value="ECO:0007669"/>
    <property type="project" value="UniProtKB-KW"/>
</dbReference>
<reference evidence="7" key="1">
    <citation type="submission" date="2020-03" db="EMBL/GenBank/DDBJ databases">
        <authorList>
            <person name="Guo F."/>
        </authorList>
    </citation>
    <scope>NUCLEOTIDE SEQUENCE</scope>
    <source>
        <strain evidence="7">JCM 30134</strain>
    </source>
</reference>
<dbReference type="CDD" id="cd00801">
    <property type="entry name" value="INT_P4_C"/>
    <property type="match status" value="1"/>
</dbReference>
<dbReference type="PANTHER" id="PTHR30629">
    <property type="entry name" value="PROPHAGE INTEGRASE"/>
    <property type="match status" value="1"/>
</dbReference>
<evidence type="ECO:0000313" key="7">
    <source>
        <dbReference type="EMBL" id="NHO64776.1"/>
    </source>
</evidence>
<keyword evidence="8" id="KW-1185">Reference proteome</keyword>
<dbReference type="InterPro" id="IPR002104">
    <property type="entry name" value="Integrase_catalytic"/>
</dbReference>
<dbReference type="Pfam" id="PF22022">
    <property type="entry name" value="Phage_int_M"/>
    <property type="match status" value="1"/>
</dbReference>
<dbReference type="NCBIfam" id="NF007246">
    <property type="entry name" value="PRK09692.1"/>
    <property type="match status" value="1"/>
</dbReference>
<name>A0A9E5MGK0_9GAMM</name>
<feature type="region of interest" description="Disordered" evidence="5">
    <location>
        <begin position="405"/>
        <end position="425"/>
    </location>
</feature>
<dbReference type="Pfam" id="PF13356">
    <property type="entry name" value="Arm-DNA-bind_3"/>
    <property type="match status" value="1"/>
</dbReference>
<dbReference type="InterPro" id="IPR053876">
    <property type="entry name" value="Phage_int_M"/>
</dbReference>
<evidence type="ECO:0000256" key="3">
    <source>
        <dbReference type="ARBA" id="ARBA00023125"/>
    </source>
</evidence>
<evidence type="ECO:0000256" key="1">
    <source>
        <dbReference type="ARBA" id="ARBA00008857"/>
    </source>
</evidence>
<evidence type="ECO:0000313" key="8">
    <source>
        <dbReference type="Proteomes" id="UP000787472"/>
    </source>
</evidence>
<accession>A0A9E5MGK0</accession>
<dbReference type="AlphaFoldDB" id="A0A9E5MGK0"/>
<protein>
    <submittedName>
        <fullName evidence="7">Tyrosine-type recombinase/integrase</fullName>
    </submittedName>
</protein>
<dbReference type="GO" id="GO:0015074">
    <property type="term" value="P:DNA integration"/>
    <property type="evidence" value="ECO:0007669"/>
    <property type="project" value="UniProtKB-KW"/>
</dbReference>
<dbReference type="InterPro" id="IPR010998">
    <property type="entry name" value="Integrase_recombinase_N"/>
</dbReference>
<evidence type="ECO:0000256" key="2">
    <source>
        <dbReference type="ARBA" id="ARBA00022908"/>
    </source>
</evidence>
<evidence type="ECO:0000259" key="6">
    <source>
        <dbReference type="PROSITE" id="PS51898"/>
    </source>
</evidence>
<evidence type="ECO:0000256" key="4">
    <source>
        <dbReference type="ARBA" id="ARBA00023172"/>
    </source>
</evidence>
<dbReference type="PROSITE" id="PS51898">
    <property type="entry name" value="TYR_RECOMBINASE"/>
    <property type="match status" value="1"/>
</dbReference>
<organism evidence="7 8">
    <name type="scientific">Pseudomaricurvus hydrocarbonicus</name>
    <dbReference type="NCBI Taxonomy" id="1470433"/>
    <lineage>
        <taxon>Bacteria</taxon>
        <taxon>Pseudomonadati</taxon>
        <taxon>Pseudomonadota</taxon>
        <taxon>Gammaproteobacteria</taxon>
        <taxon>Cellvibrionales</taxon>
        <taxon>Cellvibrionaceae</taxon>
        <taxon>Pseudomaricurvus</taxon>
    </lineage>
</organism>
<dbReference type="InterPro" id="IPR013762">
    <property type="entry name" value="Integrase-like_cat_sf"/>
</dbReference>
<proteinExistence type="inferred from homology"/>
<dbReference type="SUPFAM" id="SSF56349">
    <property type="entry name" value="DNA breaking-rejoining enzymes"/>
    <property type="match status" value="1"/>
</dbReference>
<dbReference type="InterPro" id="IPR050808">
    <property type="entry name" value="Phage_Integrase"/>
</dbReference>
<comment type="similarity">
    <text evidence="1">Belongs to the 'phage' integrase family.</text>
</comment>
<feature type="domain" description="Tyr recombinase" evidence="6">
    <location>
        <begin position="209"/>
        <end position="386"/>
    </location>
</feature>
<comment type="caution">
    <text evidence="7">The sequence shown here is derived from an EMBL/GenBank/DDBJ whole genome shotgun (WGS) entry which is preliminary data.</text>
</comment>
<feature type="region of interest" description="Disordered" evidence="5">
    <location>
        <begin position="1"/>
        <end position="26"/>
    </location>
</feature>
<gene>
    <name evidence="7" type="ORF">G8770_04360</name>
</gene>